<comment type="caution">
    <text evidence="7">The sequence shown here is derived from an EMBL/GenBank/DDBJ whole genome shotgun (WGS) entry which is preliminary data.</text>
</comment>
<gene>
    <name evidence="7" type="ORF">MMF94_33210</name>
</gene>
<evidence type="ECO:0000256" key="2">
    <source>
        <dbReference type="ARBA" id="ARBA00022801"/>
    </source>
</evidence>
<name>A0ABS9TPY0_9PSEU</name>
<proteinExistence type="inferred from homology"/>
<dbReference type="InterPro" id="IPR025277">
    <property type="entry name" value="Apiosidase-like_cat_dom"/>
</dbReference>
<evidence type="ECO:0000259" key="4">
    <source>
        <dbReference type="Pfam" id="PF06737"/>
    </source>
</evidence>
<feature type="compositionally biased region" description="Low complexity" evidence="3">
    <location>
        <begin position="399"/>
        <end position="413"/>
    </location>
</feature>
<feature type="compositionally biased region" description="Pro residues" evidence="3">
    <location>
        <begin position="445"/>
        <end position="487"/>
    </location>
</feature>
<dbReference type="Proteomes" id="UP001299970">
    <property type="component" value="Unassembled WGS sequence"/>
</dbReference>
<dbReference type="CDD" id="cd13925">
    <property type="entry name" value="RPF"/>
    <property type="match status" value="1"/>
</dbReference>
<accession>A0ABS9TPY0</accession>
<dbReference type="SUPFAM" id="SSF51445">
    <property type="entry name" value="(Trans)glycosidases"/>
    <property type="match status" value="1"/>
</dbReference>
<feature type="domain" description="Putative collagen-binding" evidence="5">
    <location>
        <begin position="336"/>
        <end position="423"/>
    </location>
</feature>
<dbReference type="Pfam" id="PF13204">
    <property type="entry name" value="Apiosidase"/>
    <property type="match status" value="1"/>
</dbReference>
<evidence type="ECO:0000259" key="5">
    <source>
        <dbReference type="Pfam" id="PF12904"/>
    </source>
</evidence>
<protein>
    <submittedName>
        <fullName evidence="7">Transglycosylase family protein</fullName>
    </submittedName>
</protein>
<evidence type="ECO:0000256" key="3">
    <source>
        <dbReference type="SAM" id="MobiDB-lite"/>
    </source>
</evidence>
<reference evidence="7 8" key="1">
    <citation type="submission" date="2022-03" db="EMBL/GenBank/DDBJ databases">
        <title>Pseudonocardia alaer sp. nov., a novel actinomycete isolated from reed forest soil.</title>
        <authorList>
            <person name="Wang L."/>
        </authorList>
    </citation>
    <scope>NUCLEOTIDE SEQUENCE [LARGE SCALE GENOMIC DNA]</scope>
    <source>
        <strain evidence="7 8">Y-16303</strain>
    </source>
</reference>
<dbReference type="InterPro" id="IPR017853">
    <property type="entry name" value="GH"/>
</dbReference>
<dbReference type="InterPro" id="IPR024749">
    <property type="entry name" value="Collagen-bd_put"/>
</dbReference>
<evidence type="ECO:0000259" key="6">
    <source>
        <dbReference type="Pfam" id="PF13204"/>
    </source>
</evidence>
<evidence type="ECO:0000256" key="1">
    <source>
        <dbReference type="ARBA" id="ARBA00010830"/>
    </source>
</evidence>
<keyword evidence="2" id="KW-0378">Hydrolase</keyword>
<feature type="domain" description="Resuscitation-promoting factor core lysozyme-like" evidence="4">
    <location>
        <begin position="488"/>
        <end position="562"/>
    </location>
</feature>
<dbReference type="InterPro" id="IPR010618">
    <property type="entry name" value="RPF"/>
</dbReference>
<dbReference type="Pfam" id="PF12904">
    <property type="entry name" value="Collagen_bind_2"/>
    <property type="match status" value="1"/>
</dbReference>
<feature type="domain" description="Apiosidase-like catalytic" evidence="6">
    <location>
        <begin position="94"/>
        <end position="330"/>
    </location>
</feature>
<keyword evidence="8" id="KW-1185">Reference proteome</keyword>
<dbReference type="InterPro" id="IPR023346">
    <property type="entry name" value="Lysozyme-like_dom_sf"/>
</dbReference>
<dbReference type="EMBL" id="JAKXMK010000035">
    <property type="protein sequence ID" value="MCH6170589.1"/>
    <property type="molecule type" value="Genomic_DNA"/>
</dbReference>
<feature type="region of interest" description="Disordered" evidence="3">
    <location>
        <begin position="291"/>
        <end position="310"/>
    </location>
</feature>
<feature type="region of interest" description="Disordered" evidence="3">
    <location>
        <begin position="393"/>
        <end position="413"/>
    </location>
</feature>
<evidence type="ECO:0000313" key="7">
    <source>
        <dbReference type="EMBL" id="MCH6170589.1"/>
    </source>
</evidence>
<dbReference type="PANTHER" id="PTHR37836:SF2">
    <property type="entry name" value="DUF4038 DOMAIN-CONTAINING PROTEIN"/>
    <property type="match status" value="1"/>
</dbReference>
<dbReference type="RefSeq" id="WP_241041400.1">
    <property type="nucleotide sequence ID" value="NZ_JAKXMK010000035.1"/>
</dbReference>
<dbReference type="PANTHER" id="PTHR37836">
    <property type="entry name" value="LMO1036 PROTEIN"/>
    <property type="match status" value="1"/>
</dbReference>
<dbReference type="Gene3D" id="1.10.530.10">
    <property type="match status" value="1"/>
</dbReference>
<dbReference type="SUPFAM" id="SSF53955">
    <property type="entry name" value="Lysozyme-like"/>
    <property type="match status" value="1"/>
</dbReference>
<sequence>MLPQRRCGAVLPPVLTVLAVAVVLGSALVLSGSRAVQAVPAAMLPGCDGYLTGASVRARSGETGVPDIGTLDTGACRGGLVRIGPDGHTFTRGHAPFFWLSAAAPGPLADLDRPQLDAYLDARSAQGFTVVRTVAPAGDPGEHEWERLDVVVDEAARRGLVVALQPVPGDADAEAYGEVLGERYAKATNVVWVLGAAPGDGTEDVRRSVATGIRAGGAEQLMSHHPGSAEGAGFDLLGHLCGDDEESPELVADAYAAGRPFVAEACDDGSAAPDVRRDAYRAVLGGAAGAAYGPEEAQERVPGPSRSSTLDASTAAQLGHLRALVESRPRTEPADVVIGDEGGPQRIHGALAADRSTLVAYTAVGAPITVDLAGLAGETARPWWFDPRTGRATELDAVPGRGTTTFTPPGGEADAADWVLVVDDAAAGHGPPGRRGDGESGDPEPTAPPAPSTAAAPPSPTSAPPTTSPEPPPPPAAPPRPPAPPSAEPVWDRLAQCESSGDWAIDTGNGYYGGLQFDADTWRAYGGTEFAPSAHKATREQQITVATRVRDDRGGYGSWPACARKLDLPS</sequence>
<dbReference type="Gene3D" id="3.20.20.80">
    <property type="entry name" value="Glycosidases"/>
    <property type="match status" value="1"/>
</dbReference>
<evidence type="ECO:0000313" key="8">
    <source>
        <dbReference type="Proteomes" id="UP001299970"/>
    </source>
</evidence>
<feature type="region of interest" description="Disordered" evidence="3">
    <location>
        <begin position="425"/>
        <end position="489"/>
    </location>
</feature>
<dbReference type="Pfam" id="PF06737">
    <property type="entry name" value="Transglycosylas"/>
    <property type="match status" value="1"/>
</dbReference>
<comment type="similarity">
    <text evidence="1">Belongs to the transglycosylase family. Rpf subfamily.</text>
</comment>
<organism evidence="7 8">
    <name type="scientific">Pseudonocardia alaniniphila</name>
    <dbReference type="NCBI Taxonomy" id="75291"/>
    <lineage>
        <taxon>Bacteria</taxon>
        <taxon>Bacillati</taxon>
        <taxon>Actinomycetota</taxon>
        <taxon>Actinomycetes</taxon>
        <taxon>Pseudonocardiales</taxon>
        <taxon>Pseudonocardiaceae</taxon>
        <taxon>Pseudonocardia</taxon>
    </lineage>
</organism>